<accession>W4VM05</accession>
<dbReference type="PANTHER" id="PTHR30349">
    <property type="entry name" value="PHAGE INTEGRASE-RELATED"/>
    <property type="match status" value="1"/>
</dbReference>
<dbReference type="GO" id="GO:0003677">
    <property type="term" value="F:DNA binding"/>
    <property type="evidence" value="ECO:0007669"/>
    <property type="project" value="InterPro"/>
</dbReference>
<dbReference type="EMBL" id="BAVS01000016">
    <property type="protein sequence ID" value="GAE93799.1"/>
    <property type="molecule type" value="Genomic_DNA"/>
</dbReference>
<dbReference type="GO" id="GO:0006310">
    <property type="term" value="P:DNA recombination"/>
    <property type="evidence" value="ECO:0007669"/>
    <property type="project" value="UniProtKB-KW"/>
</dbReference>
<dbReference type="GO" id="GO:0015074">
    <property type="term" value="P:DNA integration"/>
    <property type="evidence" value="ECO:0007669"/>
    <property type="project" value="InterPro"/>
</dbReference>
<evidence type="ECO:0000256" key="1">
    <source>
        <dbReference type="ARBA" id="ARBA00023172"/>
    </source>
</evidence>
<evidence type="ECO:0000313" key="4">
    <source>
        <dbReference type="Proteomes" id="UP000019102"/>
    </source>
</evidence>
<dbReference type="eggNOG" id="COG4974">
    <property type="taxonomic scope" value="Bacteria"/>
</dbReference>
<dbReference type="STRING" id="1298598.JCM21714_2905"/>
<dbReference type="InterPro" id="IPR050090">
    <property type="entry name" value="Tyrosine_recombinase_XerCD"/>
</dbReference>
<organism evidence="3 4">
    <name type="scientific">Gracilibacillus boraciitolerans JCM 21714</name>
    <dbReference type="NCBI Taxonomy" id="1298598"/>
    <lineage>
        <taxon>Bacteria</taxon>
        <taxon>Bacillati</taxon>
        <taxon>Bacillota</taxon>
        <taxon>Bacilli</taxon>
        <taxon>Bacillales</taxon>
        <taxon>Bacillaceae</taxon>
        <taxon>Gracilibacillus</taxon>
    </lineage>
</organism>
<name>W4VM05_9BACI</name>
<comment type="caution">
    <text evidence="3">The sequence shown here is derived from an EMBL/GenBank/DDBJ whole genome shotgun (WGS) entry which is preliminary data.</text>
</comment>
<dbReference type="PANTHER" id="PTHR30349:SF90">
    <property type="entry name" value="TYROSINE RECOMBINASE XERD"/>
    <property type="match status" value="1"/>
</dbReference>
<dbReference type="PROSITE" id="PS51898">
    <property type="entry name" value="TYR_RECOMBINASE"/>
    <property type="match status" value="1"/>
</dbReference>
<dbReference type="Proteomes" id="UP000019102">
    <property type="component" value="Unassembled WGS sequence"/>
</dbReference>
<reference evidence="3 4" key="1">
    <citation type="journal article" date="2014" name="Genome Announc.">
        <title>Draft Genome Sequence of the Boron-Tolerant and Moderately Halotolerant Bacterium Gracilibacillus boraciitolerans JCM 21714T.</title>
        <authorList>
            <person name="Ahmed I."/>
            <person name="Oshima K."/>
            <person name="Suda W."/>
            <person name="Kitamura K."/>
            <person name="Iida T."/>
            <person name="Ohmori Y."/>
            <person name="Fujiwara T."/>
            <person name="Hattori M."/>
            <person name="Ohkuma M."/>
        </authorList>
    </citation>
    <scope>NUCLEOTIDE SEQUENCE [LARGE SCALE GENOMIC DNA]</scope>
    <source>
        <strain evidence="3 4">JCM 21714</strain>
    </source>
</reference>
<dbReference type="InterPro" id="IPR002104">
    <property type="entry name" value="Integrase_catalytic"/>
</dbReference>
<dbReference type="SUPFAM" id="SSF56349">
    <property type="entry name" value="DNA breaking-rejoining enzymes"/>
    <property type="match status" value="1"/>
</dbReference>
<proteinExistence type="predicted"/>
<dbReference type="AlphaFoldDB" id="W4VM05"/>
<dbReference type="Gene3D" id="1.10.443.10">
    <property type="entry name" value="Intergrase catalytic core"/>
    <property type="match status" value="1"/>
</dbReference>
<feature type="domain" description="Tyr recombinase" evidence="2">
    <location>
        <begin position="18"/>
        <end position="178"/>
    </location>
</feature>
<dbReference type="InterPro" id="IPR011010">
    <property type="entry name" value="DNA_brk_join_enz"/>
</dbReference>
<evidence type="ECO:0000313" key="3">
    <source>
        <dbReference type="EMBL" id="GAE93799.1"/>
    </source>
</evidence>
<sequence>MKIYLLRSPKQSKYYYPPVPSVWNKEDVIRMLKSIDRGNPTGKRDYAILLLVAKLGIRVGDIKSLKLSDLNWNLKTIDIIQSKTKSSVSYPILNDIGWALIDYLKNARPISDSPFVFIRMNAPYESFGKDANLHNIITKYTRLSGITVPNGNKQGLHSLRHTLASNLLEQGTPINSNL</sequence>
<keyword evidence="1" id="KW-0233">DNA recombination</keyword>
<protein>
    <submittedName>
        <fullName evidence="3">Mobile element protein</fullName>
    </submittedName>
</protein>
<keyword evidence="4" id="KW-1185">Reference proteome</keyword>
<dbReference type="Pfam" id="PF00589">
    <property type="entry name" value="Phage_integrase"/>
    <property type="match status" value="1"/>
</dbReference>
<dbReference type="InterPro" id="IPR013762">
    <property type="entry name" value="Integrase-like_cat_sf"/>
</dbReference>
<gene>
    <name evidence="3" type="ORF">JCM21714_2905</name>
</gene>
<evidence type="ECO:0000259" key="2">
    <source>
        <dbReference type="PROSITE" id="PS51898"/>
    </source>
</evidence>